<protein>
    <submittedName>
        <fullName evidence="2">Cytosolic protein</fullName>
    </submittedName>
</protein>
<proteinExistence type="predicted"/>
<dbReference type="Proteomes" id="UP000681414">
    <property type="component" value="Unassembled WGS sequence"/>
</dbReference>
<feature type="compositionally biased region" description="Basic and acidic residues" evidence="1">
    <location>
        <begin position="88"/>
        <end position="97"/>
    </location>
</feature>
<keyword evidence="3" id="KW-1185">Reference proteome</keyword>
<feature type="compositionally biased region" description="Basic and acidic residues" evidence="1">
    <location>
        <begin position="1"/>
        <end position="15"/>
    </location>
</feature>
<gene>
    <name evidence="2" type="ORF">KHA97_09150</name>
</gene>
<reference evidence="2 3" key="1">
    <citation type="submission" date="2021-05" db="EMBL/GenBank/DDBJ databases">
        <title>Novel Bacillus species.</title>
        <authorList>
            <person name="Liu G."/>
        </authorList>
    </citation>
    <scope>NUCLEOTIDE SEQUENCE [LARGE SCALE GENOMIC DNA]</scope>
    <source>
        <strain evidence="3">FJAT-49780</strain>
    </source>
</reference>
<dbReference type="EMBL" id="JAGYPG010000002">
    <property type="protein sequence ID" value="MBS4195221.1"/>
    <property type="molecule type" value="Genomic_DNA"/>
</dbReference>
<accession>A0A942TC83</accession>
<sequence>MANDRPKANNQDKQDPPYTELSNVAKQRNYVIPEDLPEGAYGAPRGKDTPVENKSTPWEEGQRSYSAFNYEFKSMHEDNPRKGPNAHNTHDDPERETQIPYQDS</sequence>
<organism evidence="2 3">
    <name type="scientific">Lederbergia citri</name>
    <dbReference type="NCBI Taxonomy" id="2833580"/>
    <lineage>
        <taxon>Bacteria</taxon>
        <taxon>Bacillati</taxon>
        <taxon>Bacillota</taxon>
        <taxon>Bacilli</taxon>
        <taxon>Bacillales</taxon>
        <taxon>Bacillaceae</taxon>
        <taxon>Lederbergia</taxon>
    </lineage>
</organism>
<evidence type="ECO:0000313" key="2">
    <source>
        <dbReference type="EMBL" id="MBS4195221.1"/>
    </source>
</evidence>
<feature type="region of interest" description="Disordered" evidence="1">
    <location>
        <begin position="1"/>
        <end position="104"/>
    </location>
</feature>
<dbReference type="RefSeq" id="WP_213124453.1">
    <property type="nucleotide sequence ID" value="NZ_JAGYPG010000002.1"/>
</dbReference>
<dbReference type="AlphaFoldDB" id="A0A942TC83"/>
<name>A0A942TC83_9BACI</name>
<evidence type="ECO:0000256" key="1">
    <source>
        <dbReference type="SAM" id="MobiDB-lite"/>
    </source>
</evidence>
<evidence type="ECO:0000313" key="3">
    <source>
        <dbReference type="Proteomes" id="UP000681414"/>
    </source>
</evidence>
<comment type="caution">
    <text evidence="2">The sequence shown here is derived from an EMBL/GenBank/DDBJ whole genome shotgun (WGS) entry which is preliminary data.</text>
</comment>